<reference evidence="2" key="1">
    <citation type="submission" date="2020-02" db="EMBL/GenBank/DDBJ databases">
        <title>Flavobacterium sp. genome.</title>
        <authorList>
            <person name="Jung H.S."/>
            <person name="Baek J.H."/>
            <person name="Jeon C.O."/>
        </authorList>
    </citation>
    <scope>NUCLEOTIDE SEQUENCE</scope>
    <source>
        <strain evidence="2">SE-s28</strain>
    </source>
</reference>
<name>A0A972FP25_9FLAO</name>
<dbReference type="EMBL" id="JAAMPU010000107">
    <property type="protein sequence ID" value="NMH28795.1"/>
    <property type="molecule type" value="Genomic_DNA"/>
</dbReference>
<evidence type="ECO:0000313" key="3">
    <source>
        <dbReference type="Proteomes" id="UP000712080"/>
    </source>
</evidence>
<evidence type="ECO:0000256" key="1">
    <source>
        <dbReference type="SAM" id="SignalP"/>
    </source>
</evidence>
<dbReference type="Proteomes" id="UP000712080">
    <property type="component" value="Unassembled WGS sequence"/>
</dbReference>
<dbReference type="RefSeq" id="WP_169527907.1">
    <property type="nucleotide sequence ID" value="NZ_JAAMPU010000107.1"/>
</dbReference>
<dbReference type="AlphaFoldDB" id="A0A972FP25"/>
<feature type="chain" id="PRO_5036810460" description="LPS export ABC transporter periplasmic protein LptC" evidence="1">
    <location>
        <begin position="20"/>
        <end position="193"/>
    </location>
</feature>
<comment type="caution">
    <text evidence="2">The sequence shown here is derived from an EMBL/GenBank/DDBJ whole genome shotgun (WGS) entry which is preliminary data.</text>
</comment>
<keyword evidence="1" id="KW-0732">Signal</keyword>
<evidence type="ECO:0000313" key="2">
    <source>
        <dbReference type="EMBL" id="NMH28795.1"/>
    </source>
</evidence>
<gene>
    <name evidence="2" type="ORF">G6047_12190</name>
</gene>
<protein>
    <recommendedName>
        <fullName evidence="4">LPS export ABC transporter periplasmic protein LptC</fullName>
    </recommendedName>
</protein>
<accession>A0A972FP25</accession>
<keyword evidence="3" id="KW-1185">Reference proteome</keyword>
<proteinExistence type="predicted"/>
<organism evidence="2 3">
    <name type="scientific">Flavobacterium silvaticum</name>
    <dbReference type="NCBI Taxonomy" id="1852020"/>
    <lineage>
        <taxon>Bacteria</taxon>
        <taxon>Pseudomonadati</taxon>
        <taxon>Bacteroidota</taxon>
        <taxon>Flavobacteriia</taxon>
        <taxon>Flavobacteriales</taxon>
        <taxon>Flavobacteriaceae</taxon>
        <taxon>Flavobacterium</taxon>
    </lineage>
</organism>
<evidence type="ECO:0008006" key="4">
    <source>
        <dbReference type="Google" id="ProtNLM"/>
    </source>
</evidence>
<sequence>MKKYLLLLCAIAACSGSFAQKSKKKSTKGKAKTTATKTLATSGDMKAEAGNGFLVFYLTKTDTVHARTLGGTVSDVKITPFTSGGAKLCSLSWTEKKKVGELKTKLEESTSVRTEIYDPATKANLFTNTKTDTDITEVVFLDKVKVVSETQYKKRHEGMDLTITPAGDLIVKGKSSETKYVYNADQKKFLNKK</sequence>
<feature type="signal peptide" evidence="1">
    <location>
        <begin position="1"/>
        <end position="19"/>
    </location>
</feature>